<evidence type="ECO:0000313" key="1">
    <source>
        <dbReference type="EMBL" id="TVO32110.1"/>
    </source>
</evidence>
<gene>
    <name evidence="1" type="ORF">FOF44_17475</name>
</gene>
<reference evidence="1 2" key="1">
    <citation type="submission" date="2019-07" db="EMBL/GenBank/DDBJ databases">
        <title>The draft genome sequence of Vibrio algivorus M1486.</title>
        <authorList>
            <person name="Meng X."/>
        </authorList>
    </citation>
    <scope>NUCLEOTIDE SEQUENCE [LARGE SCALE GENOMIC DNA]</scope>
    <source>
        <strain evidence="1 2">M1486</strain>
    </source>
</reference>
<dbReference type="AlphaFoldDB" id="A0A557NUL3"/>
<proteinExistence type="predicted"/>
<name>A0A557NUL3_9VIBR</name>
<dbReference type="EMBL" id="VMKJ01000064">
    <property type="protein sequence ID" value="TVO32110.1"/>
    <property type="molecule type" value="Genomic_DNA"/>
</dbReference>
<dbReference type="OrthoDB" id="6419848at2"/>
<protein>
    <submittedName>
        <fullName evidence="1">Uncharacterized protein</fullName>
    </submittedName>
</protein>
<dbReference type="RefSeq" id="WP_144389209.1">
    <property type="nucleotide sequence ID" value="NZ_CANNCB010000071.1"/>
</dbReference>
<comment type="caution">
    <text evidence="1">The sequence shown here is derived from an EMBL/GenBank/DDBJ whole genome shotgun (WGS) entry which is preliminary data.</text>
</comment>
<accession>A0A557NUL3</accession>
<organism evidence="1 2">
    <name type="scientific">Vibrio algivorus</name>
    <dbReference type="NCBI Taxonomy" id="1667024"/>
    <lineage>
        <taxon>Bacteria</taxon>
        <taxon>Pseudomonadati</taxon>
        <taxon>Pseudomonadota</taxon>
        <taxon>Gammaproteobacteria</taxon>
        <taxon>Vibrionales</taxon>
        <taxon>Vibrionaceae</taxon>
        <taxon>Vibrio</taxon>
    </lineage>
</organism>
<dbReference type="Proteomes" id="UP000319828">
    <property type="component" value="Unassembled WGS sequence"/>
</dbReference>
<evidence type="ECO:0000313" key="2">
    <source>
        <dbReference type="Proteomes" id="UP000319828"/>
    </source>
</evidence>
<sequence>MSKTISFKCDDWLYDQLKNQTNNTSKFIKEAIEEKLGITKPKEESEIQKLWQEINNIKAEINGNTQGITKSITGNTKVIPDKKIGNTESKLSANQLRALEVVKSIEQSLEVMSSEDKKAVLSSRYPKNEFRKRMKEVVSKDSVSKYWEKIEQGLKA</sequence>